<comment type="caution">
    <text evidence="1">The sequence shown here is derived from an EMBL/GenBank/DDBJ whole genome shotgun (WGS) entry which is preliminary data.</text>
</comment>
<organism evidence="1 2">
    <name type="scientific">Neobacillus cucumis</name>
    <dbReference type="NCBI Taxonomy" id="1740721"/>
    <lineage>
        <taxon>Bacteria</taxon>
        <taxon>Bacillati</taxon>
        <taxon>Bacillota</taxon>
        <taxon>Bacilli</taxon>
        <taxon>Bacillales</taxon>
        <taxon>Bacillaceae</taxon>
        <taxon>Neobacillus</taxon>
    </lineage>
</organism>
<protein>
    <submittedName>
        <fullName evidence="1">Uncharacterized protein</fullName>
    </submittedName>
</protein>
<dbReference type="GO" id="GO:0046872">
    <property type="term" value="F:metal ion binding"/>
    <property type="evidence" value="ECO:0007669"/>
    <property type="project" value="InterPro"/>
</dbReference>
<dbReference type="Proteomes" id="UP000234950">
    <property type="component" value="Unassembled WGS sequence"/>
</dbReference>
<accession>A0A2N5HVL5</accession>
<evidence type="ECO:0000313" key="1">
    <source>
        <dbReference type="EMBL" id="PLS09557.1"/>
    </source>
</evidence>
<dbReference type="Gene3D" id="3.30.70.100">
    <property type="match status" value="1"/>
</dbReference>
<dbReference type="InterPro" id="IPR036163">
    <property type="entry name" value="HMA_dom_sf"/>
</dbReference>
<name>A0A2N5HVL5_9BACI</name>
<dbReference type="OrthoDB" id="2884671at2"/>
<gene>
    <name evidence="1" type="ORF">CVD27_01565</name>
</gene>
<dbReference type="RefSeq" id="WP_101646141.1">
    <property type="nucleotide sequence ID" value="NZ_PGVE01000012.1"/>
</dbReference>
<proteinExistence type="predicted"/>
<dbReference type="EMBL" id="PGVE01000012">
    <property type="protein sequence ID" value="PLS09557.1"/>
    <property type="molecule type" value="Genomic_DNA"/>
</dbReference>
<reference evidence="1 2" key="1">
    <citation type="submission" date="2017-11" db="EMBL/GenBank/DDBJ databases">
        <title>Comparitive Functional Genomics of Dry Heat Resistant strains isolated from the Viking Spacecraft.</title>
        <authorList>
            <person name="Seuylemezian A."/>
            <person name="Cooper K."/>
            <person name="Vaishampayan P."/>
        </authorList>
    </citation>
    <scope>NUCLEOTIDE SEQUENCE [LARGE SCALE GENOMIC DNA]</scope>
    <source>
        <strain evidence="1 2">V32-6</strain>
    </source>
</reference>
<dbReference type="AlphaFoldDB" id="A0A2N5HVL5"/>
<sequence>METRVVTIKNMANQQDANKVLEAIEHVWGNTQAEIDLSKGKAIYSFDENMASGQDFEQAIMDLGYEIIPQEASK</sequence>
<dbReference type="SUPFAM" id="SSF55008">
    <property type="entry name" value="HMA, heavy metal-associated domain"/>
    <property type="match status" value="1"/>
</dbReference>
<evidence type="ECO:0000313" key="2">
    <source>
        <dbReference type="Proteomes" id="UP000234950"/>
    </source>
</evidence>
<keyword evidence="2" id="KW-1185">Reference proteome</keyword>